<dbReference type="CDD" id="cd19946">
    <property type="entry name" value="GlpA-like_Fer2_BFD-like"/>
    <property type="match status" value="1"/>
</dbReference>
<dbReference type="PANTHER" id="PTHR42720:SF1">
    <property type="entry name" value="GLYCEROL 3-PHOSPHATE OXIDASE"/>
    <property type="match status" value="1"/>
</dbReference>
<proteinExistence type="predicted"/>
<keyword evidence="4" id="KW-1185">Reference proteome</keyword>
<dbReference type="Gene3D" id="3.50.50.60">
    <property type="entry name" value="FAD/NAD(P)-binding domain"/>
    <property type="match status" value="1"/>
</dbReference>
<evidence type="ECO:0000259" key="2">
    <source>
        <dbReference type="Pfam" id="PF04324"/>
    </source>
</evidence>
<reference evidence="3 4" key="1">
    <citation type="submission" date="2024-11" db="EMBL/GenBank/DDBJ databases">
        <authorList>
            <person name="Heng Y.C."/>
            <person name="Lim A.C.H."/>
            <person name="Lee J.K.Y."/>
            <person name="Kittelmann S."/>
        </authorList>
    </citation>
    <scope>NUCLEOTIDE SEQUENCE [LARGE SCALE GENOMIC DNA]</scope>
    <source>
        <strain evidence="3 4">WILCCON 0112</strain>
    </source>
</reference>
<dbReference type="SUPFAM" id="SSF51905">
    <property type="entry name" value="FAD/NAD(P)-binding domain"/>
    <property type="match status" value="1"/>
</dbReference>
<dbReference type="InterPro" id="IPR007419">
    <property type="entry name" value="BFD-like_2Fe2S-bd_dom"/>
</dbReference>
<evidence type="ECO:0000313" key="4">
    <source>
        <dbReference type="Proteomes" id="UP001623600"/>
    </source>
</evidence>
<dbReference type="Pfam" id="PF04324">
    <property type="entry name" value="Fer2_BFD"/>
    <property type="match status" value="1"/>
</dbReference>
<dbReference type="SUPFAM" id="SSF54373">
    <property type="entry name" value="FAD-linked reductases, C-terminal domain"/>
    <property type="match status" value="1"/>
</dbReference>
<organism evidence="3 4">
    <name type="scientific">Candidatus Clostridium helianthi</name>
    <dbReference type="NCBI Taxonomy" id="3381660"/>
    <lineage>
        <taxon>Bacteria</taxon>
        <taxon>Bacillati</taxon>
        <taxon>Bacillota</taxon>
        <taxon>Clostridia</taxon>
        <taxon>Eubacteriales</taxon>
        <taxon>Clostridiaceae</taxon>
        <taxon>Clostridium</taxon>
    </lineage>
</organism>
<dbReference type="Gene3D" id="3.30.9.10">
    <property type="entry name" value="D-Amino Acid Oxidase, subunit A, domain 2"/>
    <property type="match status" value="1"/>
</dbReference>
<dbReference type="InterPro" id="IPR036188">
    <property type="entry name" value="FAD/NAD-bd_sf"/>
</dbReference>
<gene>
    <name evidence="3" type="ORF">ACJDTP_26555</name>
</gene>
<feature type="domain" description="BFD-like [2Fe-2S]-binding" evidence="2">
    <location>
        <begin position="405"/>
        <end position="459"/>
    </location>
</feature>
<feature type="domain" description="FAD dependent oxidoreductase" evidence="1">
    <location>
        <begin position="6"/>
        <end position="360"/>
    </location>
</feature>
<dbReference type="Pfam" id="PF01266">
    <property type="entry name" value="DAO"/>
    <property type="match status" value="1"/>
</dbReference>
<evidence type="ECO:0000313" key="3">
    <source>
        <dbReference type="EMBL" id="MFL0168627.1"/>
    </source>
</evidence>
<dbReference type="Gene3D" id="1.10.10.1100">
    <property type="entry name" value="BFD-like [2Fe-2S]-binding domain"/>
    <property type="match status" value="1"/>
</dbReference>
<accession>A0ABW8SDV1</accession>
<dbReference type="EMBL" id="JBJIAB010000066">
    <property type="protein sequence ID" value="MFL0168627.1"/>
    <property type="molecule type" value="Genomic_DNA"/>
</dbReference>
<dbReference type="PANTHER" id="PTHR42720">
    <property type="entry name" value="GLYCEROL-3-PHOSPHATE DEHYDROGENASE"/>
    <property type="match status" value="1"/>
</dbReference>
<sequence>MKQTYDVLIVGSGVVGSAIAREFSRYKLKIGVLEKELDVCCETSGRNSGVLHAGFTYKTGSLRAQCAVEGNAEFEKVSEELDVPFKRTGKLVIGFTDKDMESLLKYKALGEANGVKGLEIIDKKRLQELDSSAGGEFAMLAPSSGILNPFTYTVALAENAKQNGVNFYFNNEVIDIKRENGIYKVKTVKDTYETRWVVNSAGLNSVVISNMLGIDGYTLGGFKGEYFLLDKKAGKHISMPVYPAPDEKGGFATHATPTVDGNVLIGPSSEFIEDFEDYGVTQPVLDDLIKDGMKMFKPFKKEDIIRSFSGIRPKLIVKGTRQTLDFVIERRNEVPNVINLVGIESPGLTGALPIARRTVALFKEKEELIPNEKFNPRRKGILNFSEQSNEVKKELIEKDSNYGEIICRCECITKGEILEAVHNCLGVETVTGIKNRTRVTMGRCQGGYCETRITEIINEEKNKNKEDVMYSRVGSYMFEGKVRD</sequence>
<dbReference type="InterPro" id="IPR006076">
    <property type="entry name" value="FAD-dep_OxRdtase"/>
</dbReference>
<dbReference type="Proteomes" id="UP001623600">
    <property type="component" value="Unassembled WGS sequence"/>
</dbReference>
<protein>
    <submittedName>
        <fullName evidence="3">NAD(P)/FAD-dependent oxidoreductase</fullName>
    </submittedName>
</protein>
<dbReference type="InterPro" id="IPR052745">
    <property type="entry name" value="G3P_Oxidase/Oxidoreductase"/>
</dbReference>
<comment type="caution">
    <text evidence="3">The sequence shown here is derived from an EMBL/GenBank/DDBJ whole genome shotgun (WGS) entry which is preliminary data.</text>
</comment>
<evidence type="ECO:0000259" key="1">
    <source>
        <dbReference type="Pfam" id="PF01266"/>
    </source>
</evidence>
<dbReference type="InterPro" id="IPR041854">
    <property type="entry name" value="BFD-like_2Fe2S-bd_dom_sf"/>
</dbReference>
<dbReference type="RefSeq" id="WP_406762891.1">
    <property type="nucleotide sequence ID" value="NZ_JBJIAB010000066.1"/>
</dbReference>
<name>A0ABW8SDV1_9CLOT</name>